<dbReference type="InterPro" id="IPR000595">
    <property type="entry name" value="cNMP-bd_dom"/>
</dbReference>
<gene>
    <name evidence="2" type="ORF">SAMN05660866_00581</name>
</gene>
<keyword evidence="2" id="KW-0418">Kinase</keyword>
<dbReference type="STRING" id="561365.SAMN05660866_00581"/>
<dbReference type="CDD" id="cd00038">
    <property type="entry name" value="CAP_ED"/>
    <property type="match status" value="1"/>
</dbReference>
<accession>A0A1T5A545</accession>
<dbReference type="EMBL" id="FUYL01000002">
    <property type="protein sequence ID" value="SKB29969.1"/>
    <property type="molecule type" value="Genomic_DNA"/>
</dbReference>
<dbReference type="SMART" id="SM00100">
    <property type="entry name" value="cNMP"/>
    <property type="match status" value="1"/>
</dbReference>
<keyword evidence="2" id="KW-0808">Transferase</keyword>
<evidence type="ECO:0000259" key="1">
    <source>
        <dbReference type="PROSITE" id="PS50042"/>
    </source>
</evidence>
<dbReference type="Pfam" id="PF00027">
    <property type="entry name" value="cNMP_binding"/>
    <property type="match status" value="1"/>
</dbReference>
<dbReference type="GO" id="GO:0016301">
    <property type="term" value="F:kinase activity"/>
    <property type="evidence" value="ECO:0007669"/>
    <property type="project" value="UniProtKB-KW"/>
</dbReference>
<evidence type="ECO:0000313" key="2">
    <source>
        <dbReference type="EMBL" id="SKB29969.1"/>
    </source>
</evidence>
<dbReference type="OrthoDB" id="1092431at2"/>
<dbReference type="InterPro" id="IPR014710">
    <property type="entry name" value="RmlC-like_jellyroll"/>
</dbReference>
<evidence type="ECO:0000313" key="3">
    <source>
        <dbReference type="Proteomes" id="UP000190339"/>
    </source>
</evidence>
<dbReference type="SUPFAM" id="SSF51206">
    <property type="entry name" value="cAMP-binding domain-like"/>
    <property type="match status" value="1"/>
</dbReference>
<keyword evidence="3" id="KW-1185">Reference proteome</keyword>
<dbReference type="InterPro" id="IPR018490">
    <property type="entry name" value="cNMP-bd_dom_sf"/>
</dbReference>
<reference evidence="3" key="1">
    <citation type="submission" date="2017-02" db="EMBL/GenBank/DDBJ databases">
        <authorList>
            <person name="Varghese N."/>
            <person name="Submissions S."/>
        </authorList>
    </citation>
    <scope>NUCLEOTIDE SEQUENCE [LARGE SCALE GENOMIC DNA]</scope>
    <source>
        <strain evidence="3">DSM 23546</strain>
    </source>
</reference>
<protein>
    <submittedName>
        <fullName evidence="2">cAMP-binding domain of CRP or a regulatory subunit of cAMP-dependent protein kinases</fullName>
    </submittedName>
</protein>
<feature type="domain" description="Cyclic nucleotide-binding" evidence="1">
    <location>
        <begin position="15"/>
        <end position="115"/>
    </location>
</feature>
<dbReference type="RefSeq" id="WP_079511104.1">
    <property type="nucleotide sequence ID" value="NZ_CAXBOB010000003.1"/>
</dbReference>
<organism evidence="2 3">
    <name type="scientific">Maribacter arcticus</name>
    <dbReference type="NCBI Taxonomy" id="561365"/>
    <lineage>
        <taxon>Bacteria</taxon>
        <taxon>Pseudomonadati</taxon>
        <taxon>Bacteroidota</taxon>
        <taxon>Flavobacteriia</taxon>
        <taxon>Flavobacteriales</taxon>
        <taxon>Flavobacteriaceae</taxon>
        <taxon>Maribacter</taxon>
    </lineage>
</organism>
<name>A0A1T5A545_9FLAO</name>
<sequence length="191" mass="21912">MFKLFFKNFKEKVALSNDEKTAIGENLKSKEIKKGQFLLGADEICNHIVFIEKGVLRTYLKDESGFEHVIFFGLEGWTAGDLNSFMKQQPARFYIDALEDCELTMISKTAHDQLIETIPAFESYMRILMTNAYMASLSRTSDLISLSLEERYKNFNTSYPSIIQRVPQYMIASHLGVSPETLSRLRAKIVD</sequence>
<proteinExistence type="predicted"/>
<dbReference type="PROSITE" id="PS50042">
    <property type="entry name" value="CNMP_BINDING_3"/>
    <property type="match status" value="1"/>
</dbReference>
<dbReference type="AlphaFoldDB" id="A0A1T5A545"/>
<dbReference type="Proteomes" id="UP000190339">
    <property type="component" value="Unassembled WGS sequence"/>
</dbReference>
<dbReference type="Gene3D" id="2.60.120.10">
    <property type="entry name" value="Jelly Rolls"/>
    <property type="match status" value="1"/>
</dbReference>